<dbReference type="Pfam" id="PF05229">
    <property type="entry name" value="SCPU"/>
    <property type="match status" value="1"/>
</dbReference>
<organism evidence="3 4">
    <name type="scientific">Leminorella grimontii</name>
    <dbReference type="NCBI Taxonomy" id="82981"/>
    <lineage>
        <taxon>Bacteria</taxon>
        <taxon>Pseudomonadati</taxon>
        <taxon>Pseudomonadota</taxon>
        <taxon>Gammaproteobacteria</taxon>
        <taxon>Enterobacterales</taxon>
        <taxon>Budviciaceae</taxon>
        <taxon>Leminorella</taxon>
    </lineage>
</organism>
<feature type="domain" description="Spore coat protein U/FanG" evidence="2">
    <location>
        <begin position="35"/>
        <end position="176"/>
    </location>
</feature>
<dbReference type="Proteomes" id="UP001058124">
    <property type="component" value="Unassembled WGS sequence"/>
</dbReference>
<name>A0AAV5MX09_9GAMM</name>
<feature type="signal peptide" evidence="1">
    <location>
        <begin position="1"/>
        <end position="27"/>
    </location>
</feature>
<dbReference type="SMART" id="SM00972">
    <property type="entry name" value="SCPU"/>
    <property type="match status" value="1"/>
</dbReference>
<evidence type="ECO:0000313" key="4">
    <source>
        <dbReference type="Proteomes" id="UP001058124"/>
    </source>
</evidence>
<accession>A0AAV5MX09</accession>
<evidence type="ECO:0000256" key="1">
    <source>
        <dbReference type="SAM" id="SignalP"/>
    </source>
</evidence>
<dbReference type="EMBL" id="BRLH01000001">
    <property type="protein sequence ID" value="GKX53949.1"/>
    <property type="molecule type" value="Genomic_DNA"/>
</dbReference>
<reference evidence="3" key="1">
    <citation type="submission" date="2022-06" db="EMBL/GenBank/DDBJ databases">
        <title>Draft genome sequences of Leminorella grimontii str. JCM5902.</title>
        <authorList>
            <person name="Wakabayashi Y."/>
            <person name="Kojima K."/>
        </authorList>
    </citation>
    <scope>NUCLEOTIDE SEQUENCE</scope>
    <source>
        <strain evidence="3">JCM 5902</strain>
    </source>
</reference>
<keyword evidence="1" id="KW-0732">Signal</keyword>
<dbReference type="InterPro" id="IPR007893">
    <property type="entry name" value="Spore_coat_U/FanG"/>
</dbReference>
<keyword evidence="4" id="KW-1185">Reference proteome</keyword>
<sequence>MFGLYPPIRVRYKRGFLCLPLLFHAMAGSSATQSTSLTVSATLLATCSAGSTTNGATTFGTLDFGSRSLISQSVVVVGQANAGAVTVQCSSGVSYRVVLSGGNSGNTAQRYMLGKNAGQTLPYNLYSNAAYTSVWDSVSGVTRTATGQPEVLPVYARVPAQNAPVADTYQDTVQVTVSW</sequence>
<dbReference type="InterPro" id="IPR053167">
    <property type="entry name" value="Spore_coat_component"/>
</dbReference>
<protein>
    <recommendedName>
        <fullName evidence="2">Spore coat protein U/FanG domain-containing protein</fullName>
    </recommendedName>
</protein>
<gene>
    <name evidence="3" type="ORF">SOASR030_00610</name>
</gene>
<feature type="chain" id="PRO_5043697331" description="Spore coat protein U/FanG domain-containing protein" evidence="1">
    <location>
        <begin position="28"/>
        <end position="179"/>
    </location>
</feature>
<dbReference type="PANTHER" id="PTHR37089">
    <property type="entry name" value="PROTEIN U-RELATED"/>
    <property type="match status" value="1"/>
</dbReference>
<proteinExistence type="predicted"/>
<evidence type="ECO:0000313" key="3">
    <source>
        <dbReference type="EMBL" id="GKX53949.1"/>
    </source>
</evidence>
<evidence type="ECO:0000259" key="2">
    <source>
        <dbReference type="Pfam" id="PF05229"/>
    </source>
</evidence>
<dbReference type="AlphaFoldDB" id="A0AAV5MX09"/>
<comment type="caution">
    <text evidence="3">The sequence shown here is derived from an EMBL/GenBank/DDBJ whole genome shotgun (WGS) entry which is preliminary data.</text>
</comment>